<dbReference type="EMBL" id="CP006867">
    <property type="protein sequence ID" value="ALU12487.1"/>
    <property type="molecule type" value="Genomic_DNA"/>
</dbReference>
<keyword evidence="2" id="KW-1185">Reference proteome</keyword>
<dbReference type="KEGG" id="iis:EYM_04385"/>
<name>A0A0U3FRK2_9CREN</name>
<evidence type="ECO:0000313" key="2">
    <source>
        <dbReference type="Proteomes" id="UP000060778"/>
    </source>
</evidence>
<proteinExistence type="predicted"/>
<reference evidence="1 2" key="1">
    <citation type="submission" date="2013-11" db="EMBL/GenBank/DDBJ databases">
        <title>Comparative genomics of Ignicoccus.</title>
        <authorList>
            <person name="Podar M."/>
        </authorList>
    </citation>
    <scope>NUCLEOTIDE SEQUENCE [LARGE SCALE GENOMIC DNA]</scope>
    <source>
        <strain evidence="1 2">DSM 13165</strain>
    </source>
</reference>
<dbReference type="AlphaFoldDB" id="A0A0U3FRK2"/>
<evidence type="ECO:0000313" key="1">
    <source>
        <dbReference type="EMBL" id="ALU12487.1"/>
    </source>
</evidence>
<gene>
    <name evidence="1" type="ORF">EYM_04385</name>
</gene>
<dbReference type="GeneID" id="43131610"/>
<dbReference type="RefSeq" id="WP_157058760.1">
    <property type="nucleotide sequence ID" value="NZ_CP006867.1"/>
</dbReference>
<accession>A0A0U3FRK2</accession>
<dbReference type="Proteomes" id="UP000060778">
    <property type="component" value="Chromosome"/>
</dbReference>
<protein>
    <submittedName>
        <fullName evidence="1">Uncharacterized protein</fullName>
    </submittedName>
</protein>
<organism evidence="1 2">
    <name type="scientific">Ignicoccus islandicus DSM 13165</name>
    <dbReference type="NCBI Taxonomy" id="940295"/>
    <lineage>
        <taxon>Archaea</taxon>
        <taxon>Thermoproteota</taxon>
        <taxon>Thermoprotei</taxon>
        <taxon>Desulfurococcales</taxon>
        <taxon>Desulfurococcaceae</taxon>
        <taxon>Ignicoccus</taxon>
    </lineage>
</organism>
<dbReference type="STRING" id="940295.EYM_04385"/>
<sequence>MRINIVIETDENLDNLIKSKLEEGAGIRVHVSNLVFQLRSGDEVKEEIKVTEECFK</sequence>